<name>A0ABN0P2A6_TRESO</name>
<accession>A0ABN0P2A6</accession>
<protein>
    <submittedName>
        <fullName evidence="1">Uncharacterized protein</fullName>
    </submittedName>
</protein>
<sequence length="302" mass="34455">MKKIILLLILIILLFGGEKKGNISAEEVNKTPYSETKTTNRREYSLSTKSYYLKENPKFMGKAMNFAYQEYSGITAPVIMYPNYGYIRKNAGVSPNFVNITSKRIMRAKIFFRGTGNSEDKDLLISFDTFDFVSGSNCTVKLHDSFLQDNQYTIDKIVFYYDDLSEQTVQADELYSERALAPLDLTGSGIFFIDDPNTGSYNFIVKTYSSDSESTGKYKITATKEDGKEVNVEGGIPYFIEGDIFLTDLWSKIAIEQLCNLRKLEIEFISTDDTVLREEVTDSAQLDKITMWVSAFNYYGYK</sequence>
<organism evidence="1 2">
    <name type="scientific">Treponema socranskii subsp. socranskii VPI DR56BR1116 = ATCC 35536</name>
    <dbReference type="NCBI Taxonomy" id="1125725"/>
    <lineage>
        <taxon>Bacteria</taxon>
        <taxon>Pseudomonadati</taxon>
        <taxon>Spirochaetota</taxon>
        <taxon>Spirochaetia</taxon>
        <taxon>Spirochaetales</taxon>
        <taxon>Treponemataceae</taxon>
        <taxon>Treponema</taxon>
    </lineage>
</organism>
<evidence type="ECO:0000313" key="1">
    <source>
        <dbReference type="EMBL" id="ERJ98229.1"/>
    </source>
</evidence>
<proteinExistence type="predicted"/>
<comment type="caution">
    <text evidence="1">The sequence shown here is derived from an EMBL/GenBank/DDBJ whole genome shotgun (WGS) entry which is preliminary data.</text>
</comment>
<dbReference type="RefSeq" id="WP_021495818.1">
    <property type="nucleotide sequence ID" value="NZ_AVQI01000082.1"/>
</dbReference>
<keyword evidence="2" id="KW-1185">Reference proteome</keyword>
<dbReference type="EMBL" id="AVQI01000082">
    <property type="protein sequence ID" value="ERJ98229.1"/>
    <property type="molecule type" value="Genomic_DNA"/>
</dbReference>
<evidence type="ECO:0000313" key="2">
    <source>
        <dbReference type="Proteomes" id="UP000016646"/>
    </source>
</evidence>
<reference evidence="1 2" key="1">
    <citation type="submission" date="2013-08" db="EMBL/GenBank/DDBJ databases">
        <authorList>
            <person name="Durkin A.S."/>
            <person name="Haft D.R."/>
            <person name="McCorrison J."/>
            <person name="Torralba M."/>
            <person name="Gillis M."/>
            <person name="Haft D.H."/>
            <person name="Methe B."/>
            <person name="Sutton G."/>
            <person name="Nelson K.E."/>
        </authorList>
    </citation>
    <scope>NUCLEOTIDE SEQUENCE [LARGE SCALE GENOMIC DNA]</scope>
    <source>
        <strain evidence="1 2">ATCC 35536</strain>
    </source>
</reference>
<gene>
    <name evidence="1" type="ORF">HMPREF0860_1759</name>
</gene>
<dbReference type="Proteomes" id="UP000016646">
    <property type="component" value="Unassembled WGS sequence"/>
</dbReference>